<proteinExistence type="predicted"/>
<comment type="caution">
    <text evidence="1">The sequence shown here is derived from an EMBL/GenBank/DDBJ whole genome shotgun (WGS) entry which is preliminary data.</text>
</comment>
<name>A0AAD6DNJ3_9EURO</name>
<dbReference type="AlphaFoldDB" id="A0AAD6DNJ3"/>
<accession>A0AAD6DNJ3</accession>
<evidence type="ECO:0000313" key="1">
    <source>
        <dbReference type="EMBL" id="KAJ5589646.1"/>
    </source>
</evidence>
<sequence length="63" mass="6759">MLMLVPPEIHLPAWLACTDSIAAKVASCDRPFDGPGTRLAVPLQVPIWYAALGAGNQSDLRDK</sequence>
<protein>
    <submittedName>
        <fullName evidence="1">Uncharacterized protein</fullName>
    </submittedName>
</protein>
<dbReference type="Proteomes" id="UP001213799">
    <property type="component" value="Unassembled WGS sequence"/>
</dbReference>
<dbReference type="RefSeq" id="XP_056748665.1">
    <property type="nucleotide sequence ID" value="XM_056903378.1"/>
</dbReference>
<dbReference type="EMBL" id="JAQJAE010000006">
    <property type="protein sequence ID" value="KAJ5589646.1"/>
    <property type="molecule type" value="Genomic_DNA"/>
</dbReference>
<reference evidence="1" key="1">
    <citation type="journal article" date="2023" name="IMA Fungus">
        <title>Comparative genomic study of the Penicillium genus elucidates a diverse pangenome and 15 lateral gene transfer events.</title>
        <authorList>
            <person name="Petersen C."/>
            <person name="Sorensen T."/>
            <person name="Nielsen M.R."/>
            <person name="Sondergaard T.E."/>
            <person name="Sorensen J.L."/>
            <person name="Fitzpatrick D.A."/>
            <person name="Frisvad J.C."/>
            <person name="Nielsen K.L."/>
        </authorList>
    </citation>
    <scope>NUCLEOTIDE SEQUENCE</scope>
    <source>
        <strain evidence="1">IBT 12815</strain>
    </source>
</reference>
<evidence type="ECO:0000313" key="2">
    <source>
        <dbReference type="Proteomes" id="UP001213799"/>
    </source>
</evidence>
<dbReference type="GeneID" id="81593620"/>
<gene>
    <name evidence="1" type="ORF">N7537_012324</name>
</gene>
<organism evidence="1 2">
    <name type="scientific">Penicillium hordei</name>
    <dbReference type="NCBI Taxonomy" id="40994"/>
    <lineage>
        <taxon>Eukaryota</taxon>
        <taxon>Fungi</taxon>
        <taxon>Dikarya</taxon>
        <taxon>Ascomycota</taxon>
        <taxon>Pezizomycotina</taxon>
        <taxon>Eurotiomycetes</taxon>
        <taxon>Eurotiomycetidae</taxon>
        <taxon>Eurotiales</taxon>
        <taxon>Aspergillaceae</taxon>
        <taxon>Penicillium</taxon>
    </lineage>
</organism>
<keyword evidence="2" id="KW-1185">Reference proteome</keyword>
<reference evidence="1" key="2">
    <citation type="submission" date="2023-01" db="EMBL/GenBank/DDBJ databases">
        <authorList>
            <person name="Petersen C."/>
        </authorList>
    </citation>
    <scope>NUCLEOTIDE SEQUENCE</scope>
    <source>
        <strain evidence="1">IBT 12815</strain>
    </source>
</reference>